<comment type="caution">
    <text evidence="2">The sequence shown here is derived from an EMBL/GenBank/DDBJ whole genome shotgun (WGS) entry which is preliminary data.</text>
</comment>
<dbReference type="EMBL" id="JABCRI010000013">
    <property type="protein sequence ID" value="KAF8394804.1"/>
    <property type="molecule type" value="Genomic_DNA"/>
</dbReference>
<keyword evidence="1" id="KW-0175">Coiled coil</keyword>
<reference evidence="2 3" key="1">
    <citation type="submission" date="2020-04" db="EMBL/GenBank/DDBJ databases">
        <title>Plant Genome Project.</title>
        <authorList>
            <person name="Zhang R.-G."/>
        </authorList>
    </citation>
    <scope>NUCLEOTIDE SEQUENCE [LARGE SCALE GENOMIC DNA]</scope>
    <source>
        <strain evidence="2">YNK0</strain>
        <tissue evidence="2">Leaf</tissue>
    </source>
</reference>
<feature type="coiled-coil region" evidence="1">
    <location>
        <begin position="34"/>
        <end position="68"/>
    </location>
</feature>
<evidence type="ECO:0000313" key="2">
    <source>
        <dbReference type="EMBL" id="KAF8394804.1"/>
    </source>
</evidence>
<dbReference type="AlphaFoldDB" id="A0A835DC57"/>
<sequence>MGDGITTAENLEISTSNSCLFDNPERASFYSNPVKELEESRNSLFQENQLLMENISILQSQFQLLERKPTFSVSSKTVMTKHVSEDQDLNTQMEAACALVEKLITENAELVEKVNELLHIKLDRQRSVTAGFDPAVAVAEAATVGDYMYESSGVAPIQLEELLGSYETDEYGEIEQIALDEKEVQDLELQAAVTVERASVTLSDAPLVGAPFRLISFVAKYVSGADLVDKSTLNLGQ</sequence>
<evidence type="ECO:0000256" key="1">
    <source>
        <dbReference type="SAM" id="Coils"/>
    </source>
</evidence>
<gene>
    <name evidence="2" type="ORF">HHK36_018740</name>
</gene>
<dbReference type="OMA" id="NLHHDEK"/>
<evidence type="ECO:0000313" key="3">
    <source>
        <dbReference type="Proteomes" id="UP000655225"/>
    </source>
</evidence>
<dbReference type="Proteomes" id="UP000655225">
    <property type="component" value="Unassembled WGS sequence"/>
</dbReference>
<keyword evidence="3" id="KW-1185">Reference proteome</keyword>
<protein>
    <submittedName>
        <fullName evidence="2">Uncharacterized protein</fullName>
    </submittedName>
</protein>
<dbReference type="OrthoDB" id="633301at2759"/>
<accession>A0A835DC57</accession>
<organism evidence="2 3">
    <name type="scientific">Tetracentron sinense</name>
    <name type="common">Spur-leaf</name>
    <dbReference type="NCBI Taxonomy" id="13715"/>
    <lineage>
        <taxon>Eukaryota</taxon>
        <taxon>Viridiplantae</taxon>
        <taxon>Streptophyta</taxon>
        <taxon>Embryophyta</taxon>
        <taxon>Tracheophyta</taxon>
        <taxon>Spermatophyta</taxon>
        <taxon>Magnoliopsida</taxon>
        <taxon>Trochodendrales</taxon>
        <taxon>Trochodendraceae</taxon>
        <taxon>Tetracentron</taxon>
    </lineage>
</organism>
<name>A0A835DC57_TETSI</name>
<proteinExistence type="predicted"/>